<dbReference type="InParanoid" id="A0A7J8FA58"/>
<sequence>MGRRSSRPPGPPPGNQGSRGADTARRGRPRDRTMPRRTRGLGCAASLTCAPGQHDGRWLGIPGQRAASGSAGSHPGHSSTSGDGEEMGTRLRSPQETACPTRPERRDFNGRTTCRARVLTTETTPNTDCWFKAYTTPYRCLEEQREGVQSQAHPRSPTNCRRLTHMPCPGVTPPPAAQLMSGQGAGAWLIKAAKQGSRCI</sequence>
<comment type="caution">
    <text evidence="2">The sequence shown here is derived from an EMBL/GenBank/DDBJ whole genome shotgun (WGS) entry which is preliminary data.</text>
</comment>
<gene>
    <name evidence="2" type="ORF">HJG59_008569</name>
</gene>
<keyword evidence="3" id="KW-1185">Reference proteome</keyword>
<evidence type="ECO:0000313" key="2">
    <source>
        <dbReference type="EMBL" id="KAF6444269.1"/>
    </source>
</evidence>
<name>A0A7J8FA58_MOLMO</name>
<evidence type="ECO:0000256" key="1">
    <source>
        <dbReference type="SAM" id="MobiDB-lite"/>
    </source>
</evidence>
<feature type="compositionally biased region" description="Basic and acidic residues" evidence="1">
    <location>
        <begin position="22"/>
        <end position="34"/>
    </location>
</feature>
<dbReference type="Proteomes" id="UP000550707">
    <property type="component" value="Unassembled WGS sequence"/>
</dbReference>
<protein>
    <submittedName>
        <fullName evidence="2">Uncharacterized protein</fullName>
    </submittedName>
</protein>
<accession>A0A7J8FA58</accession>
<proteinExistence type="predicted"/>
<feature type="compositionally biased region" description="Low complexity" evidence="1">
    <location>
        <begin position="66"/>
        <end position="82"/>
    </location>
</feature>
<reference evidence="2 3" key="1">
    <citation type="journal article" date="2020" name="Nature">
        <title>Six reference-quality genomes reveal evolution of bat adaptations.</title>
        <authorList>
            <person name="Jebb D."/>
            <person name="Huang Z."/>
            <person name="Pippel M."/>
            <person name="Hughes G.M."/>
            <person name="Lavrichenko K."/>
            <person name="Devanna P."/>
            <person name="Winkler S."/>
            <person name="Jermiin L.S."/>
            <person name="Skirmuntt E.C."/>
            <person name="Katzourakis A."/>
            <person name="Burkitt-Gray L."/>
            <person name="Ray D.A."/>
            <person name="Sullivan K.A.M."/>
            <person name="Roscito J.G."/>
            <person name="Kirilenko B.M."/>
            <person name="Davalos L.M."/>
            <person name="Corthals A.P."/>
            <person name="Power M.L."/>
            <person name="Jones G."/>
            <person name="Ransome R.D."/>
            <person name="Dechmann D.K.N."/>
            <person name="Locatelli A.G."/>
            <person name="Puechmaille S.J."/>
            <person name="Fedrigo O."/>
            <person name="Jarvis E.D."/>
            <person name="Hiller M."/>
            <person name="Vernes S.C."/>
            <person name="Myers E.W."/>
            <person name="Teeling E.C."/>
        </authorList>
    </citation>
    <scope>NUCLEOTIDE SEQUENCE [LARGE SCALE GENOMIC DNA]</scope>
    <source>
        <strain evidence="2">MMolMol1</strain>
        <tissue evidence="2">Muscle</tissue>
    </source>
</reference>
<organism evidence="2 3">
    <name type="scientific">Molossus molossus</name>
    <name type="common">Pallas' mastiff bat</name>
    <name type="synonym">Vespertilio molossus</name>
    <dbReference type="NCBI Taxonomy" id="27622"/>
    <lineage>
        <taxon>Eukaryota</taxon>
        <taxon>Metazoa</taxon>
        <taxon>Chordata</taxon>
        <taxon>Craniata</taxon>
        <taxon>Vertebrata</taxon>
        <taxon>Euteleostomi</taxon>
        <taxon>Mammalia</taxon>
        <taxon>Eutheria</taxon>
        <taxon>Laurasiatheria</taxon>
        <taxon>Chiroptera</taxon>
        <taxon>Yangochiroptera</taxon>
        <taxon>Molossidae</taxon>
        <taxon>Molossus</taxon>
    </lineage>
</organism>
<evidence type="ECO:0000313" key="3">
    <source>
        <dbReference type="Proteomes" id="UP000550707"/>
    </source>
</evidence>
<dbReference type="EMBL" id="JACASF010000012">
    <property type="protein sequence ID" value="KAF6444269.1"/>
    <property type="molecule type" value="Genomic_DNA"/>
</dbReference>
<feature type="region of interest" description="Disordered" evidence="1">
    <location>
        <begin position="1"/>
        <end position="110"/>
    </location>
</feature>
<dbReference type="AlphaFoldDB" id="A0A7J8FA58"/>